<feature type="transmembrane region" description="Helical" evidence="6">
    <location>
        <begin position="21"/>
        <end position="40"/>
    </location>
</feature>
<name>A0A9W7L829_9STRA</name>
<feature type="transmembrane region" description="Helical" evidence="6">
    <location>
        <begin position="126"/>
        <end position="143"/>
    </location>
</feature>
<dbReference type="SUPFAM" id="SSF103473">
    <property type="entry name" value="MFS general substrate transporter"/>
    <property type="match status" value="1"/>
</dbReference>
<feature type="transmembrane region" description="Helical" evidence="6">
    <location>
        <begin position="182"/>
        <end position="202"/>
    </location>
</feature>
<proteinExistence type="predicted"/>
<keyword evidence="3 6" id="KW-1133">Transmembrane helix</keyword>
<dbReference type="Pfam" id="PF00083">
    <property type="entry name" value="Sugar_tr"/>
    <property type="match status" value="1"/>
</dbReference>
<dbReference type="OrthoDB" id="433512at2759"/>
<sequence length="309" mass="33566">MPSPEPISEPEPTLFGEESPFVWRFLLGFGAIPGLWLLYLRSVQAKKLKNWGGKNAASRRKPPAPKQGVLASIRQEPELPTKLLGTAVCWMLFDVLFYGNVLFKPLVLEAAFGDSETIRDTALDDLVLNAIGLPGYFVAVYFMSSLGPKIIQMLGFVAMSVLYLSIGVTWKSLTNYKTFLLILYGGTFFFANFGPNATTFLLPSMTFTHSCRSTLNGVSAASGKLGAFLGATLFEPVSHGSGNDSVMLICCGIAVVGWIFTAIGVDANVGRDTGVGGDEEDEDDRRDDQDDDDDDEDEDDSNPLVQHAL</sequence>
<evidence type="ECO:0000256" key="1">
    <source>
        <dbReference type="ARBA" id="ARBA00004141"/>
    </source>
</evidence>
<dbReference type="Proteomes" id="UP001165065">
    <property type="component" value="Unassembled WGS sequence"/>
</dbReference>
<dbReference type="AlphaFoldDB" id="A0A9W7L829"/>
<evidence type="ECO:0000256" key="2">
    <source>
        <dbReference type="ARBA" id="ARBA00022692"/>
    </source>
</evidence>
<comment type="caution">
    <text evidence="7">The sequence shown here is derived from an EMBL/GenBank/DDBJ whole genome shotgun (WGS) entry which is preliminary data.</text>
</comment>
<dbReference type="GO" id="GO:0022857">
    <property type="term" value="F:transmembrane transporter activity"/>
    <property type="evidence" value="ECO:0007669"/>
    <property type="project" value="InterPro"/>
</dbReference>
<feature type="compositionally biased region" description="Acidic residues" evidence="5">
    <location>
        <begin position="277"/>
        <end position="301"/>
    </location>
</feature>
<reference evidence="8" key="1">
    <citation type="journal article" date="2023" name="Commun. Biol.">
        <title>Genome analysis of Parmales, the sister group of diatoms, reveals the evolutionary specialization of diatoms from phago-mixotrophs to photoautotrophs.</title>
        <authorList>
            <person name="Ban H."/>
            <person name="Sato S."/>
            <person name="Yoshikawa S."/>
            <person name="Yamada K."/>
            <person name="Nakamura Y."/>
            <person name="Ichinomiya M."/>
            <person name="Sato N."/>
            <person name="Blanc-Mathieu R."/>
            <person name="Endo H."/>
            <person name="Kuwata A."/>
            <person name="Ogata H."/>
        </authorList>
    </citation>
    <scope>NUCLEOTIDE SEQUENCE [LARGE SCALE GENOMIC DNA]</scope>
</reference>
<dbReference type="Gene3D" id="1.20.1250.20">
    <property type="entry name" value="MFS general substrate transporter like domains"/>
    <property type="match status" value="1"/>
</dbReference>
<gene>
    <name evidence="7" type="ORF">TrCOL_g10902</name>
</gene>
<comment type="subcellular location">
    <subcellularLocation>
        <location evidence="1">Membrane</location>
        <topology evidence="1">Multi-pass membrane protein</topology>
    </subcellularLocation>
</comment>
<keyword evidence="2 6" id="KW-0812">Transmembrane</keyword>
<evidence type="ECO:0000256" key="3">
    <source>
        <dbReference type="ARBA" id="ARBA00022989"/>
    </source>
</evidence>
<accession>A0A9W7L829</accession>
<evidence type="ECO:0000256" key="6">
    <source>
        <dbReference type="SAM" id="Phobius"/>
    </source>
</evidence>
<feature type="transmembrane region" description="Helical" evidence="6">
    <location>
        <begin position="246"/>
        <end position="265"/>
    </location>
</feature>
<dbReference type="EMBL" id="BRYA01000096">
    <property type="protein sequence ID" value="GMI39063.1"/>
    <property type="molecule type" value="Genomic_DNA"/>
</dbReference>
<organism evidence="7 8">
    <name type="scientific">Triparma columacea</name>
    <dbReference type="NCBI Taxonomy" id="722753"/>
    <lineage>
        <taxon>Eukaryota</taxon>
        <taxon>Sar</taxon>
        <taxon>Stramenopiles</taxon>
        <taxon>Ochrophyta</taxon>
        <taxon>Bolidophyceae</taxon>
        <taxon>Parmales</taxon>
        <taxon>Triparmaceae</taxon>
        <taxon>Triparma</taxon>
    </lineage>
</organism>
<evidence type="ECO:0000313" key="7">
    <source>
        <dbReference type="EMBL" id="GMI39063.1"/>
    </source>
</evidence>
<dbReference type="InterPro" id="IPR036259">
    <property type="entry name" value="MFS_trans_sf"/>
</dbReference>
<keyword evidence="8" id="KW-1185">Reference proteome</keyword>
<protein>
    <submittedName>
        <fullName evidence="7">Uncharacterized protein</fullName>
    </submittedName>
</protein>
<feature type="transmembrane region" description="Helical" evidence="6">
    <location>
        <begin position="150"/>
        <end position="170"/>
    </location>
</feature>
<feature type="region of interest" description="Disordered" evidence="5">
    <location>
        <begin position="271"/>
        <end position="309"/>
    </location>
</feature>
<evidence type="ECO:0000256" key="5">
    <source>
        <dbReference type="SAM" id="MobiDB-lite"/>
    </source>
</evidence>
<dbReference type="PANTHER" id="PTHR24064">
    <property type="entry name" value="SOLUTE CARRIER FAMILY 22 MEMBER"/>
    <property type="match status" value="1"/>
</dbReference>
<evidence type="ECO:0000313" key="8">
    <source>
        <dbReference type="Proteomes" id="UP001165065"/>
    </source>
</evidence>
<evidence type="ECO:0000256" key="4">
    <source>
        <dbReference type="ARBA" id="ARBA00023136"/>
    </source>
</evidence>
<dbReference type="GO" id="GO:0016020">
    <property type="term" value="C:membrane"/>
    <property type="evidence" value="ECO:0007669"/>
    <property type="project" value="UniProtKB-SubCell"/>
</dbReference>
<keyword evidence="4 6" id="KW-0472">Membrane</keyword>
<dbReference type="InterPro" id="IPR005828">
    <property type="entry name" value="MFS_sugar_transport-like"/>
</dbReference>